<protein>
    <submittedName>
        <fullName evidence="1">Uncharacterized protein</fullName>
    </submittedName>
</protein>
<evidence type="ECO:0000313" key="1">
    <source>
        <dbReference type="EMBL" id="QDV09658.1"/>
    </source>
</evidence>
<dbReference type="EMBL" id="CP036434">
    <property type="protein sequence ID" value="QDV09658.1"/>
    <property type="molecule type" value="Genomic_DNA"/>
</dbReference>
<dbReference type="Proteomes" id="UP000320390">
    <property type="component" value="Chromosome"/>
</dbReference>
<proteinExistence type="predicted"/>
<dbReference type="AlphaFoldDB" id="A0A518EZY8"/>
<dbReference type="RefSeq" id="WP_145204409.1">
    <property type="nucleotide sequence ID" value="NZ_CP036434.1"/>
</dbReference>
<accession>A0A518EZY8</accession>
<dbReference type="OrthoDB" id="8216186at2"/>
<name>A0A518EZY8_9BACT</name>
<dbReference type="InterPro" id="IPR046026">
    <property type="entry name" value="DUF5984"/>
</dbReference>
<evidence type="ECO:0000313" key="2">
    <source>
        <dbReference type="Proteomes" id="UP000320390"/>
    </source>
</evidence>
<dbReference type="Pfam" id="PF19446">
    <property type="entry name" value="DUF5984"/>
    <property type="match status" value="1"/>
</dbReference>
<sequence length="254" mass="28522">MRFRFQLLPPEKIEPWGEPPRQTLSWFALTDGFFSIDTDAGALCCYSPAVVERFGSENPGLEYQVAAMARDVLDAIPGALAPLPTALEDLMAEWPQFSERLFSTEGRTADPDDHYTATRWLGERSPGFLYFNVNPQVFFVRIQDDIQISWDCRGRSIDGAQAFADPLVGSFLVPVPAFIEEARRFADELLGAMENLINDLESGARSAQIKVSAKDLRSQHKEWVKEFSAPFVTPHEPDIEWDQVLAALGRVLAR</sequence>
<reference evidence="1 2" key="1">
    <citation type="submission" date="2019-02" db="EMBL/GenBank/DDBJ databases">
        <title>Deep-cultivation of Planctomycetes and their phenomic and genomic characterization uncovers novel biology.</title>
        <authorList>
            <person name="Wiegand S."/>
            <person name="Jogler M."/>
            <person name="Boedeker C."/>
            <person name="Pinto D."/>
            <person name="Vollmers J."/>
            <person name="Rivas-Marin E."/>
            <person name="Kohn T."/>
            <person name="Peeters S.H."/>
            <person name="Heuer A."/>
            <person name="Rast P."/>
            <person name="Oberbeckmann S."/>
            <person name="Bunk B."/>
            <person name="Jeske O."/>
            <person name="Meyerdierks A."/>
            <person name="Storesund J.E."/>
            <person name="Kallscheuer N."/>
            <person name="Luecker S."/>
            <person name="Lage O.M."/>
            <person name="Pohl T."/>
            <person name="Merkel B.J."/>
            <person name="Hornburger P."/>
            <person name="Mueller R.-W."/>
            <person name="Bruemmer F."/>
            <person name="Labrenz M."/>
            <person name="Spormann A.M."/>
            <person name="Op den Camp H."/>
            <person name="Overmann J."/>
            <person name="Amann R."/>
            <person name="Jetten M.S.M."/>
            <person name="Mascher T."/>
            <person name="Medema M.H."/>
            <person name="Devos D.P."/>
            <person name="Kaster A.-K."/>
            <person name="Ovreas L."/>
            <person name="Rohde M."/>
            <person name="Galperin M.Y."/>
            <person name="Jogler C."/>
        </authorList>
    </citation>
    <scope>NUCLEOTIDE SEQUENCE [LARGE SCALE GENOMIC DNA]</scope>
    <source>
        <strain evidence="1 2">Poly30</strain>
    </source>
</reference>
<gene>
    <name evidence="1" type="ORF">Poly30_52160</name>
</gene>
<organism evidence="1 2">
    <name type="scientific">Saltatorellus ferox</name>
    <dbReference type="NCBI Taxonomy" id="2528018"/>
    <lineage>
        <taxon>Bacteria</taxon>
        <taxon>Pseudomonadati</taxon>
        <taxon>Planctomycetota</taxon>
        <taxon>Planctomycetia</taxon>
        <taxon>Planctomycetia incertae sedis</taxon>
        <taxon>Saltatorellus</taxon>
    </lineage>
</organism>
<keyword evidence="2" id="KW-1185">Reference proteome</keyword>